<dbReference type="Proteomes" id="UP000002038">
    <property type="component" value="Unassembled WGS sequence"/>
</dbReference>
<feature type="region of interest" description="Disordered" evidence="1">
    <location>
        <begin position="27"/>
        <end position="49"/>
    </location>
</feature>
<reference evidence="3" key="1">
    <citation type="journal article" date="2015" name="PLoS Genet.">
        <title>The dynamic genome and transcriptome of the human fungal pathogen Blastomyces and close relative Emmonsia.</title>
        <authorList>
            <person name="Munoz J.F."/>
            <person name="Gauthier G.M."/>
            <person name="Desjardins C.A."/>
            <person name="Gallo J.E."/>
            <person name="Holder J."/>
            <person name="Sullivan T.D."/>
            <person name="Marty A.J."/>
            <person name="Carmen J.C."/>
            <person name="Chen Z."/>
            <person name="Ding L."/>
            <person name="Gujja S."/>
            <person name="Magrini V."/>
            <person name="Misas E."/>
            <person name="Mitreva M."/>
            <person name="Priest M."/>
            <person name="Saif S."/>
            <person name="Whiston E.A."/>
            <person name="Young S."/>
            <person name="Zeng Q."/>
            <person name="Goldman W.E."/>
            <person name="Mardis E.R."/>
            <person name="Taylor J.W."/>
            <person name="McEwen J.G."/>
            <person name="Clay O.K."/>
            <person name="Klein B.S."/>
            <person name="Cuomo C.A."/>
        </authorList>
    </citation>
    <scope>NUCLEOTIDE SEQUENCE [LARGE SCALE GENOMIC DNA]</scope>
    <source>
        <strain evidence="3">SLH14081</strain>
    </source>
</reference>
<sequence length="68" mass="7832">MLFSKRISPSVGDYYTYSQFKHRSTTNSLDISNKNPPIDPSKSPRSYEHFDPIADRIPRVVVKLSSQM</sequence>
<gene>
    <name evidence="2" type="ORF">BDBG_17163</name>
</gene>
<keyword evidence="3" id="KW-1185">Reference proteome</keyword>
<dbReference type="KEGG" id="bgh:BDBG_17163"/>
<proteinExistence type="predicted"/>
<name>A0A179UM31_BLAGS</name>
<evidence type="ECO:0000256" key="1">
    <source>
        <dbReference type="SAM" id="MobiDB-lite"/>
    </source>
</evidence>
<dbReference type="AlphaFoldDB" id="A0A179UM31"/>
<dbReference type="RefSeq" id="XP_031578660.1">
    <property type="nucleotide sequence ID" value="XM_031724945.1"/>
</dbReference>
<evidence type="ECO:0000313" key="2">
    <source>
        <dbReference type="EMBL" id="OAT09135.1"/>
    </source>
</evidence>
<dbReference type="EMBL" id="GG657456">
    <property type="protein sequence ID" value="OAT09135.1"/>
    <property type="molecule type" value="Genomic_DNA"/>
</dbReference>
<accession>A0A179UM31</accession>
<dbReference type="VEuPathDB" id="FungiDB:BDBG_17163"/>
<protein>
    <submittedName>
        <fullName evidence="2">Uncharacterized protein</fullName>
    </submittedName>
</protein>
<evidence type="ECO:0000313" key="3">
    <source>
        <dbReference type="Proteomes" id="UP000002038"/>
    </source>
</evidence>
<dbReference type="GeneID" id="42528973"/>
<organism evidence="2 3">
    <name type="scientific">Blastomyces gilchristii (strain SLH14081)</name>
    <name type="common">Blastomyces dermatitidis</name>
    <dbReference type="NCBI Taxonomy" id="559298"/>
    <lineage>
        <taxon>Eukaryota</taxon>
        <taxon>Fungi</taxon>
        <taxon>Dikarya</taxon>
        <taxon>Ascomycota</taxon>
        <taxon>Pezizomycotina</taxon>
        <taxon>Eurotiomycetes</taxon>
        <taxon>Eurotiomycetidae</taxon>
        <taxon>Onygenales</taxon>
        <taxon>Ajellomycetaceae</taxon>
        <taxon>Blastomyces</taxon>
    </lineage>
</organism>